<evidence type="ECO:0000256" key="1">
    <source>
        <dbReference type="SAM" id="MobiDB-lite"/>
    </source>
</evidence>
<evidence type="ECO:0000313" key="4">
    <source>
        <dbReference type="Proteomes" id="UP000185494"/>
    </source>
</evidence>
<sequence>MDDSLIESLARVMGLEKALAGHRDDVLAAARRAADARGKLPPDPEPAAEPWPPMQVRPRP</sequence>
<proteinExistence type="predicted"/>
<keyword evidence="5" id="KW-1185">Reference proteome</keyword>
<dbReference type="EMBL" id="JAVVDO010000005">
    <property type="protein sequence ID" value="MDT8330476.1"/>
    <property type="molecule type" value="Genomic_DNA"/>
</dbReference>
<feature type="compositionally biased region" description="Pro residues" evidence="1">
    <location>
        <begin position="43"/>
        <end position="60"/>
    </location>
</feature>
<gene>
    <name evidence="2" type="ORF">RGI145_00875</name>
    <name evidence="3" type="ORF">RQ831_05375</name>
</gene>
<dbReference type="STRING" id="257708.RGI145_00875"/>
<dbReference type="KEGG" id="rgi:RGI145_00875"/>
<organism evidence="2 4">
    <name type="scientific">Roseomonas gilardii</name>
    <dbReference type="NCBI Taxonomy" id="257708"/>
    <lineage>
        <taxon>Bacteria</taxon>
        <taxon>Pseudomonadati</taxon>
        <taxon>Pseudomonadota</taxon>
        <taxon>Alphaproteobacteria</taxon>
        <taxon>Acetobacterales</taxon>
        <taxon>Roseomonadaceae</taxon>
        <taxon>Roseomonas</taxon>
    </lineage>
</organism>
<dbReference type="RefSeq" id="WP_027283094.1">
    <property type="nucleotide sequence ID" value="NZ_CP015583.1"/>
</dbReference>
<protein>
    <submittedName>
        <fullName evidence="2">Uncharacterized protein</fullName>
    </submittedName>
</protein>
<evidence type="ECO:0000313" key="5">
    <source>
        <dbReference type="Proteomes" id="UP001258945"/>
    </source>
</evidence>
<reference evidence="3 5" key="2">
    <citation type="journal article" date="2019" name="Microb. Pathog.">
        <title>Comparison of VITEK 2, MALDI-TOF MS, 16S rRNA gene sequencing, and whole-genome sequencing for identification of Roseomonas mucosa.</title>
        <authorList>
            <person name="Rudolph W.W."/>
            <person name="Gunzer F."/>
            <person name="Trauth M."/>
            <person name="Bunk B."/>
            <person name="Bigge R."/>
            <person name="Schrottner P."/>
        </authorList>
    </citation>
    <scope>NUCLEOTIDE SEQUENCE [LARGE SCALE GENOMIC DNA]</scope>
    <source>
        <strain evidence="3 5">DSM 103800</strain>
    </source>
</reference>
<name>A0A1L7AAW8_9PROT</name>
<dbReference type="AlphaFoldDB" id="A0A1L7AAW8"/>
<accession>A0A1L7AAW8</accession>
<feature type="compositionally biased region" description="Basic and acidic residues" evidence="1">
    <location>
        <begin position="32"/>
        <end position="42"/>
    </location>
</feature>
<dbReference type="Proteomes" id="UP000185494">
    <property type="component" value="Chromosome 1"/>
</dbReference>
<evidence type="ECO:0000313" key="3">
    <source>
        <dbReference type="EMBL" id="MDT8330476.1"/>
    </source>
</evidence>
<evidence type="ECO:0000313" key="2">
    <source>
        <dbReference type="EMBL" id="APT55883.1"/>
    </source>
</evidence>
<reference evidence="3" key="3">
    <citation type="submission" date="2023-09" db="EMBL/GenBank/DDBJ databases">
        <authorList>
            <person name="Schober I."/>
            <person name="Bunk B."/>
        </authorList>
    </citation>
    <scope>NUCLEOTIDE SEQUENCE</scope>
    <source>
        <strain evidence="3">DSM 103800</strain>
    </source>
</reference>
<feature type="region of interest" description="Disordered" evidence="1">
    <location>
        <begin position="32"/>
        <end position="60"/>
    </location>
</feature>
<dbReference type="EMBL" id="CP015583">
    <property type="protein sequence ID" value="APT55883.1"/>
    <property type="molecule type" value="Genomic_DNA"/>
</dbReference>
<dbReference type="Proteomes" id="UP001258945">
    <property type="component" value="Unassembled WGS sequence"/>
</dbReference>
<reference evidence="2 4" key="1">
    <citation type="submission" date="2016-05" db="EMBL/GenBank/DDBJ databases">
        <title>Complete Genome and Methylome Analysis of Psychrotrophic Bacterial Isolates from Antarctic Lake Untersee.</title>
        <authorList>
            <person name="Fomenkov A."/>
            <person name="Akimov V.N."/>
            <person name="Vasilyeva L.V."/>
            <person name="Andersen D."/>
            <person name="Vincze T."/>
            <person name="Roberts R.J."/>
        </authorList>
    </citation>
    <scope>NUCLEOTIDE SEQUENCE [LARGE SCALE GENOMIC DNA]</scope>
    <source>
        <strain evidence="2 4">U14-5</strain>
    </source>
</reference>